<dbReference type="EMBL" id="MFKM01000024">
    <property type="protein sequence ID" value="OGG43131.1"/>
    <property type="molecule type" value="Genomic_DNA"/>
</dbReference>
<evidence type="ECO:0000313" key="1">
    <source>
        <dbReference type="EMBL" id="OGG43131.1"/>
    </source>
</evidence>
<keyword evidence="1" id="KW-0255">Endonuclease</keyword>
<dbReference type="GO" id="GO:0004519">
    <property type="term" value="F:endonuclease activity"/>
    <property type="evidence" value="ECO:0007669"/>
    <property type="project" value="UniProtKB-KW"/>
</dbReference>
<protein>
    <submittedName>
        <fullName evidence="1">Restriction endonuclease</fullName>
    </submittedName>
</protein>
<dbReference type="InterPro" id="IPR018578">
    <property type="entry name" value="Restrct_endonuc_II_BstXI"/>
</dbReference>
<dbReference type="Proteomes" id="UP000176633">
    <property type="component" value="Unassembled WGS sequence"/>
</dbReference>
<dbReference type="Pfam" id="PF09552">
    <property type="entry name" value="RE_BstXI"/>
    <property type="match status" value="1"/>
</dbReference>
<keyword evidence="1" id="KW-0540">Nuclease</keyword>
<dbReference type="AlphaFoldDB" id="A0A1F6C1U2"/>
<name>A0A1F6C1U2_9BACT</name>
<evidence type="ECO:0000313" key="2">
    <source>
        <dbReference type="Proteomes" id="UP000176633"/>
    </source>
</evidence>
<gene>
    <name evidence="1" type="ORF">A3G50_01765</name>
</gene>
<reference evidence="1 2" key="1">
    <citation type="journal article" date="2016" name="Nat. Commun.">
        <title>Thousands of microbial genomes shed light on interconnected biogeochemical processes in an aquifer system.</title>
        <authorList>
            <person name="Anantharaman K."/>
            <person name="Brown C.T."/>
            <person name="Hug L.A."/>
            <person name="Sharon I."/>
            <person name="Castelle C.J."/>
            <person name="Probst A.J."/>
            <person name="Thomas B.C."/>
            <person name="Singh A."/>
            <person name="Wilkins M.J."/>
            <person name="Karaoz U."/>
            <person name="Brodie E.L."/>
            <person name="Williams K.H."/>
            <person name="Hubbard S.S."/>
            <person name="Banfield J.F."/>
        </authorList>
    </citation>
    <scope>NUCLEOTIDE SEQUENCE [LARGE SCALE GENOMIC DNA]</scope>
</reference>
<proteinExistence type="predicted"/>
<comment type="caution">
    <text evidence="1">The sequence shown here is derived from an EMBL/GenBank/DDBJ whole genome shotgun (WGS) entry which is preliminary data.</text>
</comment>
<sequence length="326" mass="37210">MKLKIPKLPQLLDRKIYKTGQTRGADDDVIFQNRVGRNSTVLIPYQFWNKSFVFPDGKKNFENNFIVLLAPTIYFENKDIVSDLKSKSLALGRNCLVFYETRQNWDKYNPEKRGWKPAQNRTAPLGGNYIARVPATTAINGGGNVIRGFTTTAGKGAGIRLYEYASSETIKKCRLQLESIYWLCFDSVKVASGNGMSKKDAEIRKDYILKICKKDGLLDYNKLNKARMIDNENQTICPLCLEKLSGMGFFNRMAQAEGREVPDLTVTEINLFHINELRYGVYNHKPYNLSWGHHHCNVVTKDSGITGTLKWMKDVLKRNEGRGFKV</sequence>
<accession>A0A1F6C1U2</accession>
<organism evidence="1 2">
    <name type="scientific">Candidatus Jorgensenbacteria bacterium RIFCSPLOWO2_12_FULL_42_11</name>
    <dbReference type="NCBI Taxonomy" id="1798473"/>
    <lineage>
        <taxon>Bacteria</taxon>
        <taxon>Candidatus Joergenseniibacteriota</taxon>
    </lineage>
</organism>
<keyword evidence="1" id="KW-0378">Hydrolase</keyword>